<dbReference type="Gene3D" id="3.40.50.720">
    <property type="entry name" value="NAD(P)-binding Rossmann-like Domain"/>
    <property type="match status" value="1"/>
</dbReference>
<dbReference type="STRING" id="451.B6N58_10895"/>
<dbReference type="OrthoDB" id="9805103at2"/>
<dbReference type="KEGG" id="tmc:LMI_0908"/>
<evidence type="ECO:0000313" key="6">
    <source>
        <dbReference type="EMBL" id="CEG60227.1"/>
    </source>
</evidence>
<evidence type="ECO:0000256" key="2">
    <source>
        <dbReference type="ARBA" id="ARBA00007122"/>
    </source>
</evidence>
<dbReference type="PANTHER" id="PTHR23420">
    <property type="entry name" value="ADENOSYLHOMOCYSTEINASE"/>
    <property type="match status" value="1"/>
</dbReference>
<dbReference type="EMBL" id="LN614830">
    <property type="protein sequence ID" value="CEG60227.1"/>
    <property type="molecule type" value="Genomic_DNA"/>
</dbReference>
<keyword evidence="4" id="KW-0520">NAD</keyword>
<evidence type="ECO:0000313" key="8">
    <source>
        <dbReference type="Proteomes" id="UP000032414"/>
    </source>
</evidence>
<dbReference type="SUPFAM" id="SSF51735">
    <property type="entry name" value="NAD(P)-binding Rossmann-fold domains"/>
    <property type="match status" value="1"/>
</dbReference>
<proteinExistence type="inferred from homology"/>
<dbReference type="AlphaFoldDB" id="A0A098GE07"/>
<dbReference type="InterPro" id="IPR036291">
    <property type="entry name" value="NAD(P)-bd_dom_sf"/>
</dbReference>
<evidence type="ECO:0000256" key="4">
    <source>
        <dbReference type="ARBA" id="ARBA00023027"/>
    </source>
</evidence>
<evidence type="ECO:0000256" key="1">
    <source>
        <dbReference type="ARBA" id="ARBA00001911"/>
    </source>
</evidence>
<protein>
    <submittedName>
        <fullName evidence="6">Adenosylhomocysteinase</fullName>
        <ecNumber evidence="6">3.3.1.1</ecNumber>
    </submittedName>
</protein>
<dbReference type="InterPro" id="IPR000043">
    <property type="entry name" value="Adenosylhomocysteinase-like"/>
</dbReference>
<keyword evidence="9" id="KW-1185">Reference proteome</keyword>
<dbReference type="Proteomes" id="UP000032414">
    <property type="component" value="Chromosome I"/>
</dbReference>
<dbReference type="EMBL" id="FMVN01000010">
    <property type="protein sequence ID" value="SCY58278.1"/>
    <property type="molecule type" value="Genomic_DNA"/>
</dbReference>
<dbReference type="PANTHER" id="PTHR23420:SF0">
    <property type="entry name" value="ADENOSYLHOMOCYSTEINASE"/>
    <property type="match status" value="1"/>
</dbReference>
<dbReference type="GO" id="GO:0006730">
    <property type="term" value="P:one-carbon metabolic process"/>
    <property type="evidence" value="ECO:0007669"/>
    <property type="project" value="UniProtKB-KW"/>
</dbReference>
<keyword evidence="3" id="KW-0554">One-carbon metabolism</keyword>
<dbReference type="GO" id="GO:0004013">
    <property type="term" value="F:adenosylhomocysteinase activity"/>
    <property type="evidence" value="ECO:0007669"/>
    <property type="project" value="TreeGrafter"/>
</dbReference>
<dbReference type="Gene3D" id="3.40.50.1480">
    <property type="entry name" value="Adenosylhomocysteinase-like"/>
    <property type="match status" value="1"/>
</dbReference>
<accession>A0A098GE07</accession>
<comment type="similarity">
    <text evidence="2">Belongs to the adenosylhomocysteinase family.</text>
</comment>
<dbReference type="InterPro" id="IPR042172">
    <property type="entry name" value="Adenosylhomocyst_ase-like_sf"/>
</dbReference>
<dbReference type="PATRIC" id="fig|451.8.peg.225"/>
<dbReference type="GO" id="GO:0033353">
    <property type="term" value="P:S-adenosylmethionine cycle"/>
    <property type="evidence" value="ECO:0007669"/>
    <property type="project" value="TreeGrafter"/>
</dbReference>
<reference evidence="6" key="1">
    <citation type="submission" date="2014-09" db="EMBL/GenBank/DDBJ databases">
        <authorList>
            <person name="GOMEZ-VALERO Laura"/>
        </authorList>
    </citation>
    <scope>NUCLEOTIDE SEQUENCE</scope>
    <source>
        <strain evidence="6">ATCC33218</strain>
    </source>
</reference>
<dbReference type="Proteomes" id="UP000182998">
    <property type="component" value="Unassembled WGS sequence"/>
</dbReference>
<dbReference type="SMART" id="SM00996">
    <property type="entry name" value="AdoHcyase"/>
    <property type="match status" value="1"/>
</dbReference>
<reference evidence="8" key="2">
    <citation type="submission" date="2014-09" db="EMBL/GenBank/DDBJ databases">
        <authorList>
            <person name="Gomez-Valero L."/>
        </authorList>
    </citation>
    <scope>NUCLEOTIDE SEQUENCE [LARGE SCALE GENOMIC DNA]</scope>
    <source>
        <strain evidence="8">ATCC33218</strain>
    </source>
</reference>
<gene>
    <name evidence="6" type="ORF">LMI_0908</name>
    <name evidence="7" type="ORF">SAMN02982997_02152</name>
</gene>
<comment type="cofactor">
    <cofactor evidence="1">
        <name>NAD(+)</name>
        <dbReference type="ChEBI" id="CHEBI:57540"/>
    </cofactor>
</comment>
<reference evidence="7 9" key="3">
    <citation type="submission" date="2016-10" db="EMBL/GenBank/DDBJ databases">
        <authorList>
            <person name="Varghese N."/>
            <person name="Submissions S."/>
        </authorList>
    </citation>
    <scope>NUCLEOTIDE SEQUENCE [LARGE SCALE GENOMIC DNA]</scope>
    <source>
        <strain evidence="7 9">ATCC 33218</strain>
    </source>
</reference>
<organism evidence="6 8">
    <name type="scientific">Legionella micdadei</name>
    <name type="common">Tatlockia micdadei</name>
    <dbReference type="NCBI Taxonomy" id="451"/>
    <lineage>
        <taxon>Bacteria</taxon>
        <taxon>Pseudomonadati</taxon>
        <taxon>Pseudomonadota</taxon>
        <taxon>Gammaproteobacteria</taxon>
        <taxon>Legionellales</taxon>
        <taxon>Legionellaceae</taxon>
        <taxon>Legionella</taxon>
    </lineage>
</organism>
<dbReference type="SUPFAM" id="SSF52283">
    <property type="entry name" value="Formate/glycerate dehydrogenase catalytic domain-like"/>
    <property type="match status" value="1"/>
</dbReference>
<dbReference type="GO" id="GO:0005829">
    <property type="term" value="C:cytosol"/>
    <property type="evidence" value="ECO:0007669"/>
    <property type="project" value="TreeGrafter"/>
</dbReference>
<dbReference type="RefSeq" id="WP_045098676.1">
    <property type="nucleotide sequence ID" value="NZ_FMVN01000010.1"/>
</dbReference>
<feature type="domain" description="S-adenosyl-L-homocysteine hydrolase NAD binding" evidence="5">
    <location>
        <begin position="159"/>
        <end position="322"/>
    </location>
</feature>
<evidence type="ECO:0000259" key="5">
    <source>
        <dbReference type="SMART" id="SM00997"/>
    </source>
</evidence>
<dbReference type="SMART" id="SM00997">
    <property type="entry name" value="AdoHcyase_NAD"/>
    <property type="match status" value="1"/>
</dbReference>
<dbReference type="InterPro" id="IPR015878">
    <property type="entry name" value="Ado_hCys_hydrolase_NAD-bd"/>
</dbReference>
<name>A0A098GE07_LEGMI</name>
<keyword evidence="6" id="KW-0378">Hydrolase</keyword>
<evidence type="ECO:0000256" key="3">
    <source>
        <dbReference type="ARBA" id="ARBA00022563"/>
    </source>
</evidence>
<evidence type="ECO:0000313" key="7">
    <source>
        <dbReference type="EMBL" id="SCY58278.1"/>
    </source>
</evidence>
<sequence length="359" mass="40491">MQPNLALLKDFNQTIFQEKRSALLDRLTAHWQRNNPLKGIKILHNTPLTYETLVKLESLIAAGAELTVTHTAFTPVPPEEKILSTLRQAGINVILSHRDVQDDFDIALDCCAETLEMEKVRVLRGIVELTQTGGEKYKRMSLDLPIINVDDSNLKKLEGMYGTGESFVRAIKEITGEEIVNKSFVIFGFGKVGKGIVRYLLRETPHISVIESSQIQLNQAKKLGLITIPFSDAAQIRNHLREAFCIVTATGKANVLSQVVTQSDCQSAYIANMGTYDEIGDQIQTKKILCNKIAINFSLKHPTLLNYIDPVFYAHNVAAQLLLENQYENKYYPFPSYLDDLIIDLWKTQNCVDINDIYD</sequence>
<evidence type="ECO:0000313" key="9">
    <source>
        <dbReference type="Proteomes" id="UP000182998"/>
    </source>
</evidence>
<dbReference type="Pfam" id="PF00670">
    <property type="entry name" value="AdoHcyase_NAD"/>
    <property type="match status" value="1"/>
</dbReference>
<dbReference type="HOGENOM" id="CLU_789373_0_0_6"/>
<dbReference type="EC" id="3.3.1.1" evidence="6"/>